<evidence type="ECO:0000313" key="3">
    <source>
        <dbReference type="Proteomes" id="UP000184609"/>
    </source>
</evidence>
<dbReference type="InterPro" id="IPR029063">
    <property type="entry name" value="SAM-dependent_MTases_sf"/>
</dbReference>
<gene>
    <name evidence="2" type="ORF">SAMN04488108_4039</name>
</gene>
<dbReference type="InterPro" id="IPR006342">
    <property type="entry name" value="FkbM_mtfrase"/>
</dbReference>
<evidence type="ECO:0000259" key="1">
    <source>
        <dbReference type="Pfam" id="PF05050"/>
    </source>
</evidence>
<dbReference type="PANTHER" id="PTHR36973:SF4">
    <property type="entry name" value="NODULATION PROTEIN"/>
    <property type="match status" value="1"/>
</dbReference>
<sequence length="268" mass="30874">MRQLFLKIFRSKILQPLWKWLHHISLIGMNYFGGASLKVSGEIPAIKWMKKRLESQNKIVVFDVGANTGEYSMLVDQIFEGKAEIYAFEPSGFTFQQLKNETDLITQIRPVNLGIGLEKSKLQLFSGGRGRTTASVYNLKHKLHAFTDEFTESVQITSIDLFCKENSISSIDILKIDIEGHELAALYGSKEMISSKEIKFIQFEFGKCHIDAKVFFRDFFDFLSPNYKIFRIVSNGFYEIEKYSTELEVFQTSNFLAVLKFNDSIFSK</sequence>
<proteinExistence type="predicted"/>
<protein>
    <submittedName>
        <fullName evidence="2">Methyltransferase, FkbM family</fullName>
    </submittedName>
</protein>
<dbReference type="STRING" id="1073327.SAMN04488108_4039"/>
<accession>A0A1M7ZKG4</accession>
<evidence type="ECO:0000313" key="2">
    <source>
        <dbReference type="EMBL" id="SHO65378.1"/>
    </source>
</evidence>
<dbReference type="Gene3D" id="3.40.50.150">
    <property type="entry name" value="Vaccinia Virus protein VP39"/>
    <property type="match status" value="1"/>
</dbReference>
<keyword evidence="3" id="KW-1185">Reference proteome</keyword>
<dbReference type="AlphaFoldDB" id="A0A1M7ZKG4"/>
<dbReference type="Pfam" id="PF05050">
    <property type="entry name" value="Methyltransf_21"/>
    <property type="match status" value="1"/>
</dbReference>
<reference evidence="3" key="1">
    <citation type="submission" date="2016-12" db="EMBL/GenBank/DDBJ databases">
        <authorList>
            <person name="Varghese N."/>
            <person name="Submissions S."/>
        </authorList>
    </citation>
    <scope>NUCLEOTIDE SEQUENCE [LARGE SCALE GENOMIC DNA]</scope>
    <source>
        <strain evidence="3">DSM 25035</strain>
    </source>
</reference>
<keyword evidence="2" id="KW-0808">Transferase</keyword>
<dbReference type="SUPFAM" id="SSF53335">
    <property type="entry name" value="S-adenosyl-L-methionine-dependent methyltransferases"/>
    <property type="match status" value="1"/>
</dbReference>
<dbReference type="Proteomes" id="UP000184609">
    <property type="component" value="Unassembled WGS sequence"/>
</dbReference>
<dbReference type="GO" id="GO:0008171">
    <property type="term" value="F:O-methyltransferase activity"/>
    <property type="evidence" value="ECO:0007669"/>
    <property type="project" value="TreeGrafter"/>
</dbReference>
<keyword evidence="2" id="KW-0489">Methyltransferase</keyword>
<dbReference type="NCBIfam" id="TIGR01444">
    <property type="entry name" value="fkbM_fam"/>
    <property type="match status" value="1"/>
</dbReference>
<dbReference type="PANTHER" id="PTHR36973">
    <property type="entry name" value="SLL1456 PROTEIN-RELATED"/>
    <property type="match status" value="1"/>
</dbReference>
<dbReference type="OrthoDB" id="9812600at2"/>
<organism evidence="2 3">
    <name type="scientific">Algoriphagus zhangzhouensis</name>
    <dbReference type="NCBI Taxonomy" id="1073327"/>
    <lineage>
        <taxon>Bacteria</taxon>
        <taxon>Pseudomonadati</taxon>
        <taxon>Bacteroidota</taxon>
        <taxon>Cytophagia</taxon>
        <taxon>Cytophagales</taxon>
        <taxon>Cyclobacteriaceae</taxon>
        <taxon>Algoriphagus</taxon>
    </lineage>
</organism>
<dbReference type="GO" id="GO:0032259">
    <property type="term" value="P:methylation"/>
    <property type="evidence" value="ECO:0007669"/>
    <property type="project" value="UniProtKB-KW"/>
</dbReference>
<dbReference type="EMBL" id="FRXN01000008">
    <property type="protein sequence ID" value="SHO65378.1"/>
    <property type="molecule type" value="Genomic_DNA"/>
</dbReference>
<name>A0A1M7ZKG4_9BACT</name>
<feature type="domain" description="Methyltransferase FkbM" evidence="1">
    <location>
        <begin position="63"/>
        <end position="223"/>
    </location>
</feature>
<dbReference type="InterPro" id="IPR053188">
    <property type="entry name" value="FkbM_Methyltransferase"/>
</dbReference>